<proteinExistence type="predicted"/>
<sequence length="341" mass="38313">MPESKKVLFSAVKNEGPFLVEWIAYHKAIGFDTILIVSNDSDDGTTELLDALHTAGEIQHIHHSVGPDESPQGKAAKAANESSAIADGDWVIWLDADEFLNIHCGQGKVDDLILSLGGAHGVLIPWRIFGDGGNKTFPGRFVSQDFSRAADRDFAGNKIIKTFYRHRARKTRLSEIANHRPHLRRWKHFQGTDFVNASGATLNLDFFPTARWLRGVQGKANFRIAPEDYGWDLVQINHYAVRTREMFELKARRGRGFVNIDNGVAKRKPRHTPTFFDEHNRNEAEDRSILRHEGATAEQMQRLLALPSVRHANDLALQITEKRITSQRATAEDAPTAASEH</sequence>
<dbReference type="InterPro" id="IPR029044">
    <property type="entry name" value="Nucleotide-diphossugar_trans"/>
</dbReference>
<dbReference type="GO" id="GO:0016757">
    <property type="term" value="F:glycosyltransferase activity"/>
    <property type="evidence" value="ECO:0007669"/>
    <property type="project" value="TreeGrafter"/>
</dbReference>
<keyword evidence="3" id="KW-1133">Transmembrane helix</keyword>
<comment type="caution">
    <text evidence="4">The sequence shown here is derived from an EMBL/GenBank/DDBJ whole genome shotgun (WGS) entry which is preliminary data.</text>
</comment>
<dbReference type="Gene3D" id="3.90.550.10">
    <property type="entry name" value="Spore Coat Polysaccharide Biosynthesis Protein SpsA, Chain A"/>
    <property type="match status" value="1"/>
</dbReference>
<dbReference type="EMBL" id="NSJZ01000012">
    <property type="protein sequence ID" value="PAU96576.1"/>
    <property type="molecule type" value="Genomic_DNA"/>
</dbReference>
<dbReference type="GO" id="GO:0005737">
    <property type="term" value="C:cytoplasm"/>
    <property type="evidence" value="ECO:0007669"/>
    <property type="project" value="TreeGrafter"/>
</dbReference>
<dbReference type="Pfam" id="PF13704">
    <property type="entry name" value="Glyco_tranf_2_4"/>
    <property type="match status" value="1"/>
</dbReference>
<keyword evidence="3" id="KW-0472">Membrane</keyword>
<dbReference type="Proteomes" id="UP000218023">
    <property type="component" value="Unassembled WGS sequence"/>
</dbReference>
<keyword evidence="5" id="KW-1185">Reference proteome</keyword>
<comment type="subcellular location">
    <subcellularLocation>
        <location evidence="1">Membrane</location>
        <topology evidence="1">Single-pass membrane protein</topology>
    </subcellularLocation>
</comment>
<accession>A0A2A2GG05</accession>
<dbReference type="OrthoDB" id="7445868at2"/>
<evidence type="ECO:0000256" key="2">
    <source>
        <dbReference type="ARBA" id="ARBA00022692"/>
    </source>
</evidence>
<evidence type="ECO:0000256" key="3">
    <source>
        <dbReference type="ARBA" id="ARBA00022989"/>
    </source>
</evidence>
<reference evidence="4 5" key="1">
    <citation type="submission" date="2017-09" db="EMBL/GenBank/DDBJ databases">
        <title>Paracoccus alkalisoli sp. nov., isolated from saline alkaline soil.</title>
        <authorList>
            <person name="Dong X."/>
            <person name="Zhang G."/>
        </authorList>
    </citation>
    <scope>NUCLEOTIDE SEQUENCE [LARGE SCALE GENOMIC DNA]</scope>
    <source>
        <strain evidence="4 5">WN007</strain>
    </source>
</reference>
<evidence type="ECO:0008006" key="6">
    <source>
        <dbReference type="Google" id="ProtNLM"/>
    </source>
</evidence>
<dbReference type="CDD" id="cd00761">
    <property type="entry name" value="Glyco_tranf_GTA_type"/>
    <property type="match status" value="1"/>
</dbReference>
<evidence type="ECO:0000256" key="1">
    <source>
        <dbReference type="ARBA" id="ARBA00004167"/>
    </source>
</evidence>
<dbReference type="AlphaFoldDB" id="A0A2A2GG05"/>
<evidence type="ECO:0000313" key="5">
    <source>
        <dbReference type="Proteomes" id="UP000218023"/>
    </source>
</evidence>
<evidence type="ECO:0000313" key="4">
    <source>
        <dbReference type="EMBL" id="PAU96576.1"/>
    </source>
</evidence>
<dbReference type="PANTHER" id="PTHR21461:SF69">
    <property type="entry name" value="GLYCOSYLTRANSFERASE FAMILY 92 PROTEIN"/>
    <property type="match status" value="1"/>
</dbReference>
<organism evidence="4 5">
    <name type="scientific">Paracoccus salipaludis</name>
    <dbReference type="NCBI Taxonomy" id="2032623"/>
    <lineage>
        <taxon>Bacteria</taxon>
        <taxon>Pseudomonadati</taxon>
        <taxon>Pseudomonadota</taxon>
        <taxon>Alphaproteobacteria</taxon>
        <taxon>Rhodobacterales</taxon>
        <taxon>Paracoccaceae</taxon>
        <taxon>Paracoccus</taxon>
    </lineage>
</organism>
<dbReference type="PANTHER" id="PTHR21461">
    <property type="entry name" value="GLYCOSYLTRANSFERASE FAMILY 92 PROTEIN"/>
    <property type="match status" value="1"/>
</dbReference>
<protein>
    <recommendedName>
        <fullName evidence="6">Glycosyl transferase family 2</fullName>
    </recommendedName>
</protein>
<dbReference type="GO" id="GO:0016020">
    <property type="term" value="C:membrane"/>
    <property type="evidence" value="ECO:0007669"/>
    <property type="project" value="UniProtKB-SubCell"/>
</dbReference>
<dbReference type="RefSeq" id="WP_095640707.1">
    <property type="nucleotide sequence ID" value="NZ_NSJZ01000012.1"/>
</dbReference>
<name>A0A2A2GG05_9RHOB</name>
<keyword evidence="2" id="KW-0812">Transmembrane</keyword>
<dbReference type="SUPFAM" id="SSF53448">
    <property type="entry name" value="Nucleotide-diphospho-sugar transferases"/>
    <property type="match status" value="1"/>
</dbReference>
<gene>
    <name evidence="4" type="ORF">CK240_12680</name>
</gene>